<dbReference type="Proteomes" id="UP000622797">
    <property type="component" value="Unassembled WGS sequence"/>
</dbReference>
<dbReference type="PANTHER" id="PTHR36587:SF2">
    <property type="entry name" value="EXPRESSION SITE-ASSOCIATED GENE 3 (ESAG3)-LIKE PROTEIN"/>
    <property type="match status" value="1"/>
</dbReference>
<keyword evidence="1" id="KW-0472">Membrane</keyword>
<reference evidence="2" key="2">
    <citation type="submission" date="2020-05" db="EMBL/GenBank/DDBJ databases">
        <authorList>
            <person name="Kim H.-S."/>
            <person name="Proctor R.H."/>
            <person name="Brown D.W."/>
        </authorList>
    </citation>
    <scope>NUCLEOTIDE SEQUENCE</scope>
    <source>
        <strain evidence="2">NRRL 20472</strain>
    </source>
</reference>
<evidence type="ECO:0000313" key="3">
    <source>
        <dbReference type="Proteomes" id="UP000622797"/>
    </source>
</evidence>
<keyword evidence="1" id="KW-1133">Transmembrane helix</keyword>
<dbReference type="AlphaFoldDB" id="A0A8H4U781"/>
<dbReference type="EMBL" id="JABEXW010000105">
    <property type="protein sequence ID" value="KAF4971002.1"/>
    <property type="molecule type" value="Genomic_DNA"/>
</dbReference>
<protein>
    <submittedName>
        <fullName evidence="2">Uncharacterized protein</fullName>
    </submittedName>
</protein>
<reference evidence="2" key="1">
    <citation type="journal article" date="2020" name="BMC Genomics">
        <title>Correction to: Identification and distribution of gene clusters required for synthesis of sphingolipid metabolism inhibitors in diverse species of the filamentous fungus Fusarium.</title>
        <authorList>
            <person name="Kim H.S."/>
            <person name="Lohmar J.M."/>
            <person name="Busman M."/>
            <person name="Brown D.W."/>
            <person name="Naumann T.A."/>
            <person name="Divon H.H."/>
            <person name="Lysoe E."/>
            <person name="Uhlig S."/>
            <person name="Proctor R.H."/>
        </authorList>
    </citation>
    <scope>NUCLEOTIDE SEQUENCE</scope>
    <source>
        <strain evidence="2">NRRL 20472</strain>
    </source>
</reference>
<feature type="transmembrane region" description="Helical" evidence="1">
    <location>
        <begin position="38"/>
        <end position="58"/>
    </location>
</feature>
<sequence length="557" mass="63819">MDDLKGDANKALARWRAHCNDLKSIWVAFIVAAGPRRLLKILIIFIILSCSFLVFITFPKNLETTASEWIPYKNNPDPNSGLSTPVNRDRRFAFVIPATSPNPELCKTIVSALALGYPSPVIINWGVNHSDITKWHAGRNMPKIPGFVKYLDAVMHPDAHPSERLEEDDIVLLVDAYDVWFQLPPQVLLSRYHKINENANERLRKQWGRKEPMPMQQTVIAASGKRCTPDGPDAGVNLRCDNWPMSPLRKDLYGPRTEKKASRFRTHRPRYINGGVYMGPAGDIRRLFRRAMEKMDTGIGHGFHWKSEQAIPGEVMGEQETWRKWRRKHALSDPDLGTLIGRDFEYHFGVDYGQDISIQTWWTKNPGGAFDGDFISFNNQTDINRHSKALGISPVRLKELPKDIKDLPDPLAAIDEDGDWADMPLYADFFTESVPVIIHHNGWKARRQTVWHRPWFHKRLRELLSAQLRTDGAVKPMADVETKSGRIRYWGASAEATDRNPRRMNDTATERLSSMEFKDICRYPGLSSMSLPLSSSRVAQNHWHEEVFRDNKGPIRE</sequence>
<organism evidence="2 3">
    <name type="scientific">Fusarium sarcochroum</name>
    <dbReference type="NCBI Taxonomy" id="1208366"/>
    <lineage>
        <taxon>Eukaryota</taxon>
        <taxon>Fungi</taxon>
        <taxon>Dikarya</taxon>
        <taxon>Ascomycota</taxon>
        <taxon>Pezizomycotina</taxon>
        <taxon>Sordariomycetes</taxon>
        <taxon>Hypocreomycetidae</taxon>
        <taxon>Hypocreales</taxon>
        <taxon>Nectriaceae</taxon>
        <taxon>Fusarium</taxon>
        <taxon>Fusarium lateritium species complex</taxon>
    </lineage>
</organism>
<comment type="caution">
    <text evidence="2">The sequence shown here is derived from an EMBL/GenBank/DDBJ whole genome shotgun (WGS) entry which is preliminary data.</text>
</comment>
<dbReference type="CDD" id="cd22997">
    <property type="entry name" value="GT_LH"/>
    <property type="match status" value="1"/>
</dbReference>
<evidence type="ECO:0000256" key="1">
    <source>
        <dbReference type="SAM" id="Phobius"/>
    </source>
</evidence>
<evidence type="ECO:0000313" key="2">
    <source>
        <dbReference type="EMBL" id="KAF4971002.1"/>
    </source>
</evidence>
<dbReference type="PANTHER" id="PTHR36587">
    <property type="entry name" value="EXPRESSION SITE-ASSOCIATED GENE 3 (ESAG3)-LIKE PROTEIN"/>
    <property type="match status" value="1"/>
</dbReference>
<gene>
    <name evidence="2" type="ORF">FSARC_2105</name>
</gene>
<keyword evidence="3" id="KW-1185">Reference proteome</keyword>
<accession>A0A8H4U781</accession>
<name>A0A8H4U781_9HYPO</name>
<dbReference type="OrthoDB" id="422736at2759"/>
<proteinExistence type="predicted"/>
<keyword evidence="1" id="KW-0812">Transmembrane</keyword>